<accession>A0A3N6MXK9</accession>
<evidence type="ECO:0000313" key="4">
    <source>
        <dbReference type="Proteomes" id="UP000272778"/>
    </source>
</evidence>
<dbReference type="InterPro" id="IPR051686">
    <property type="entry name" value="Lipoprotein_DolP"/>
</dbReference>
<dbReference type="AlphaFoldDB" id="A0A3N6MXK9"/>
<reference evidence="3 4" key="1">
    <citation type="submission" date="2018-11" db="EMBL/GenBank/DDBJ databases">
        <title>Paraburkholderia sp. DHOA04, isolated from soil.</title>
        <authorList>
            <person name="Gao Z.-H."/>
            <person name="Qiu L.-H."/>
            <person name="Fu J.-C."/>
        </authorList>
    </citation>
    <scope>NUCLEOTIDE SEQUENCE [LARGE SCALE GENOMIC DNA]</scope>
    <source>
        <strain evidence="3 4">DHOA04</strain>
    </source>
</reference>
<evidence type="ECO:0000256" key="1">
    <source>
        <dbReference type="SAM" id="SignalP"/>
    </source>
</evidence>
<dbReference type="PANTHER" id="PTHR34606">
    <property type="entry name" value="BON DOMAIN-CONTAINING PROTEIN"/>
    <property type="match status" value="1"/>
</dbReference>
<proteinExistence type="predicted"/>
<feature type="domain" description="BON" evidence="2">
    <location>
        <begin position="46"/>
        <end position="114"/>
    </location>
</feature>
<evidence type="ECO:0000313" key="3">
    <source>
        <dbReference type="EMBL" id="RQH02761.1"/>
    </source>
</evidence>
<dbReference type="Proteomes" id="UP000272778">
    <property type="component" value="Unassembled WGS sequence"/>
</dbReference>
<gene>
    <name evidence="3" type="ORF">D1Y85_21775</name>
</gene>
<dbReference type="InterPro" id="IPR007055">
    <property type="entry name" value="BON_dom"/>
</dbReference>
<dbReference type="RefSeq" id="WP_124153145.1">
    <property type="nucleotide sequence ID" value="NZ_RQIS01000018.1"/>
</dbReference>
<name>A0A3N6MXK9_9BURK</name>
<keyword evidence="4" id="KW-1185">Reference proteome</keyword>
<organism evidence="3 4">
    <name type="scientific">Paraburkholderia dinghuensis</name>
    <dbReference type="NCBI Taxonomy" id="2305225"/>
    <lineage>
        <taxon>Bacteria</taxon>
        <taxon>Pseudomonadati</taxon>
        <taxon>Pseudomonadota</taxon>
        <taxon>Betaproteobacteria</taxon>
        <taxon>Burkholderiales</taxon>
        <taxon>Burkholderiaceae</taxon>
        <taxon>Paraburkholderia</taxon>
    </lineage>
</organism>
<dbReference type="Pfam" id="PF04972">
    <property type="entry name" value="BON"/>
    <property type="match status" value="1"/>
</dbReference>
<sequence length="115" mass="11863">MKHRLTFKTAAGIGCMSFALAAGAQTHTAGTVTPSGGSETLGQHVDDASITVRVKADLLAADTVKSEHIHVKTREGVVLLTGTVPTAQDRDSATQVVQNVSGVTSVTNHLKVASE</sequence>
<dbReference type="OrthoDB" id="9808091at2"/>
<comment type="caution">
    <text evidence="3">The sequence shown here is derived from an EMBL/GenBank/DDBJ whole genome shotgun (WGS) entry which is preliminary data.</text>
</comment>
<dbReference type="SMART" id="SM00749">
    <property type="entry name" value="BON"/>
    <property type="match status" value="1"/>
</dbReference>
<protein>
    <submittedName>
        <fullName evidence="3">BON domain-containing protein</fullName>
    </submittedName>
</protein>
<dbReference type="PANTHER" id="PTHR34606:SF15">
    <property type="entry name" value="BON DOMAIN-CONTAINING PROTEIN"/>
    <property type="match status" value="1"/>
</dbReference>
<feature type="chain" id="PRO_5018262441" evidence="1">
    <location>
        <begin position="22"/>
        <end position="115"/>
    </location>
</feature>
<dbReference type="Gene3D" id="3.30.1340.30">
    <property type="match status" value="1"/>
</dbReference>
<dbReference type="PROSITE" id="PS50914">
    <property type="entry name" value="BON"/>
    <property type="match status" value="1"/>
</dbReference>
<keyword evidence="1" id="KW-0732">Signal</keyword>
<dbReference type="InterPro" id="IPR014004">
    <property type="entry name" value="Transpt-assoc_nodulatn_dom_bac"/>
</dbReference>
<feature type="signal peptide" evidence="1">
    <location>
        <begin position="1"/>
        <end position="21"/>
    </location>
</feature>
<dbReference type="EMBL" id="RQIS01000018">
    <property type="protein sequence ID" value="RQH02761.1"/>
    <property type="molecule type" value="Genomic_DNA"/>
</dbReference>
<evidence type="ECO:0000259" key="2">
    <source>
        <dbReference type="PROSITE" id="PS50914"/>
    </source>
</evidence>